<organism evidence="1">
    <name type="scientific">marine sediment metagenome</name>
    <dbReference type="NCBI Taxonomy" id="412755"/>
    <lineage>
        <taxon>unclassified sequences</taxon>
        <taxon>metagenomes</taxon>
        <taxon>ecological metagenomes</taxon>
    </lineage>
</organism>
<evidence type="ECO:0000313" key="1">
    <source>
        <dbReference type="EMBL" id="GAG74786.1"/>
    </source>
</evidence>
<reference evidence="1" key="1">
    <citation type="journal article" date="2014" name="Front. Microbiol.">
        <title>High frequency of phylogenetically diverse reductive dehalogenase-homologous genes in deep subseafloor sedimentary metagenomes.</title>
        <authorList>
            <person name="Kawai M."/>
            <person name="Futagami T."/>
            <person name="Toyoda A."/>
            <person name="Takaki Y."/>
            <person name="Nishi S."/>
            <person name="Hori S."/>
            <person name="Arai W."/>
            <person name="Tsubouchi T."/>
            <person name="Morono Y."/>
            <person name="Uchiyama I."/>
            <person name="Ito T."/>
            <person name="Fujiyama A."/>
            <person name="Inagaki F."/>
            <person name="Takami H."/>
        </authorList>
    </citation>
    <scope>NUCLEOTIDE SEQUENCE</scope>
    <source>
        <strain evidence="1">Expedition CK06-06</strain>
    </source>
</reference>
<accession>X1BRJ7</accession>
<gene>
    <name evidence="1" type="ORF">S01H4_32549</name>
</gene>
<dbReference type="EMBL" id="BART01017031">
    <property type="protein sequence ID" value="GAG74786.1"/>
    <property type="molecule type" value="Genomic_DNA"/>
</dbReference>
<comment type="caution">
    <text evidence="1">The sequence shown here is derived from an EMBL/GenBank/DDBJ whole genome shotgun (WGS) entry which is preliminary data.</text>
</comment>
<proteinExistence type="predicted"/>
<feature type="non-terminal residue" evidence="1">
    <location>
        <position position="1"/>
    </location>
</feature>
<name>X1BRJ7_9ZZZZ</name>
<dbReference type="AlphaFoldDB" id="X1BRJ7"/>
<protein>
    <submittedName>
        <fullName evidence="1">Uncharacterized protein</fullName>
    </submittedName>
</protein>
<sequence>RNMELKRLNEIYNRKKLIFNAELDKAGSEIVLKRISQLKMKNIHTKAIVHQIIPIFAFNYDFINNILNLKNEIPAITVWETLNYMISKKRKVVAFNIENKYQFFDIDEKYDLKKLKKKRKGQ</sequence>